<dbReference type="PANTHER" id="PTHR42920:SF26">
    <property type="entry name" value="OS03G0707200 PROTEIN"/>
    <property type="match status" value="1"/>
</dbReference>
<dbReference type="InterPro" id="IPR051258">
    <property type="entry name" value="Diverse_Substrate_Transporter"/>
</dbReference>
<evidence type="ECO:0000256" key="3">
    <source>
        <dbReference type="ARBA" id="ARBA00022475"/>
    </source>
</evidence>
<comment type="caution">
    <text evidence="11">The sequence shown here is derived from an EMBL/GenBank/DDBJ whole genome shotgun (WGS) entry which is preliminary data.</text>
</comment>
<feature type="transmembrane region" description="Helical" evidence="8">
    <location>
        <begin position="674"/>
        <end position="692"/>
    </location>
</feature>
<feature type="region of interest" description="Disordered" evidence="7">
    <location>
        <begin position="487"/>
        <end position="528"/>
    </location>
</feature>
<dbReference type="GO" id="GO:0005886">
    <property type="term" value="C:plasma membrane"/>
    <property type="evidence" value="ECO:0007669"/>
    <property type="project" value="UniProtKB-SubCell"/>
</dbReference>
<dbReference type="Proteomes" id="UP000239899">
    <property type="component" value="Unassembled WGS sequence"/>
</dbReference>
<feature type="transmembrane region" description="Helical" evidence="8">
    <location>
        <begin position="589"/>
        <end position="606"/>
    </location>
</feature>
<feature type="transmembrane region" description="Helical" evidence="8">
    <location>
        <begin position="699"/>
        <end position="714"/>
    </location>
</feature>
<dbReference type="SUPFAM" id="SSF103481">
    <property type="entry name" value="Multidrug resistance efflux transporter EmrE"/>
    <property type="match status" value="1"/>
</dbReference>
<dbReference type="InterPro" id="IPR002921">
    <property type="entry name" value="Fungal_lipase-type"/>
</dbReference>
<feature type="transmembrane region" description="Helical" evidence="8">
    <location>
        <begin position="834"/>
        <end position="853"/>
    </location>
</feature>
<evidence type="ECO:0000259" key="9">
    <source>
        <dbReference type="Pfam" id="PF00892"/>
    </source>
</evidence>
<evidence type="ECO:0000256" key="1">
    <source>
        <dbReference type="ARBA" id="ARBA00004651"/>
    </source>
</evidence>
<evidence type="ECO:0000313" key="12">
    <source>
        <dbReference type="Proteomes" id="UP000239899"/>
    </source>
</evidence>
<evidence type="ECO:0000259" key="10">
    <source>
        <dbReference type="Pfam" id="PF01764"/>
    </source>
</evidence>
<protein>
    <submittedName>
        <fullName evidence="11">Sn1-specific diacylglycerol lipase alpha</fullName>
    </submittedName>
</protein>
<dbReference type="Pfam" id="PF00892">
    <property type="entry name" value="EamA"/>
    <property type="match status" value="2"/>
</dbReference>
<dbReference type="AlphaFoldDB" id="A0A2P6TIC3"/>
<accession>A0A2P6TIC3</accession>
<dbReference type="SUPFAM" id="SSF53474">
    <property type="entry name" value="alpha/beta-Hydrolases"/>
    <property type="match status" value="1"/>
</dbReference>
<comment type="subcellular location">
    <subcellularLocation>
        <location evidence="1">Cell membrane</location>
        <topology evidence="1">Multi-pass membrane protein</topology>
    </subcellularLocation>
</comment>
<dbReference type="CDD" id="cd00519">
    <property type="entry name" value="Lipase_3"/>
    <property type="match status" value="1"/>
</dbReference>
<dbReference type="InterPro" id="IPR000620">
    <property type="entry name" value="EamA_dom"/>
</dbReference>
<gene>
    <name evidence="11" type="ORF">C2E21_7434</name>
</gene>
<evidence type="ECO:0000256" key="2">
    <source>
        <dbReference type="ARBA" id="ARBA00007635"/>
    </source>
</evidence>
<evidence type="ECO:0000256" key="8">
    <source>
        <dbReference type="SAM" id="Phobius"/>
    </source>
</evidence>
<feature type="compositionally biased region" description="Low complexity" evidence="7">
    <location>
        <begin position="502"/>
        <end position="514"/>
    </location>
</feature>
<feature type="transmembrane region" description="Helical" evidence="8">
    <location>
        <begin position="650"/>
        <end position="668"/>
    </location>
</feature>
<dbReference type="PANTHER" id="PTHR42920">
    <property type="entry name" value="OS03G0707200 PROTEIN-RELATED"/>
    <property type="match status" value="1"/>
</dbReference>
<sequence length="897" mass="95187">MGTVQTWRWLILSFRHSHKLEEGLQSIWDWEPPASESSGAWHILRQLAVTMNKMREENPAVAALLDTPELTGNELAMRMFWYYKTVDEPLLTAPQLAALAAAEAASSGSKGAGAQQAQQEELPPQERVAPVSLELKTQLAHYRWAACLCYDYNTDETLSEQLATRGYVLVAACHESDLASSCPAYFLAINEERREVLLCCRGTFSPEDAFVDLLATGTDFDDDSDTYAEGECRDADAEPAANGRQSRLTGYCHSGMGRAALFLGRKFGRLLRELCVGTGWQVTTAGHSLGAGVASLLTVYLRNRGLPAERLQCWAYETPACMDLALAHACSDIVTSTVHGDDVVPRACMRSLAGLLEELATFDWRAAAEAAAQGGSDGNGVDVAQHLSRLVLWAVGSKEGGGKKAGSNGSNDSSGSTADGSAEAAGEAAEGLLHAAAHEMEAAVERGESSQGACLLERLGSGGFQKQYNAHVPGRVVLIYPLPAKEGGDSKGGSEQPEEAEAPSAAAAAAMAQARHGGKASGLQSPLRPGADLEGGAWVRVIEMKASSADGLLGEKAAPPARLRHSAAHAAFPWRVLVPLPVSPRLRGLLLLNLVCLACASAFVVLKESQQDVDPFVFSSLRFIIAAAMFSPFFRLALRDERVIRAGIEIGAWAAGGYLTQSIGMLTADASRGAFLSGFTVVVVPLMAGLCGTAKLKRSTWAAVLACLVGISLLEDSGAPASWGDFWSFISAVLFGAQIYRAEHWSKLLGAKQAMPMLSISLLMIAAISCASLVAVHPYTVAHYLANLPELAAQLRGMQLPWLGIIYMGCGVTNGGLIMEVIALQDVSSTEAAIIYTLEPVFGGALAYCLLGERWGTSGWLGAALIVASCLVAQLLGVEKEKEEGKEDDPPPPRLKS</sequence>
<feature type="transmembrane region" description="Helical" evidence="8">
    <location>
        <begin position="800"/>
        <end position="822"/>
    </location>
</feature>
<evidence type="ECO:0000256" key="4">
    <source>
        <dbReference type="ARBA" id="ARBA00022692"/>
    </source>
</evidence>
<feature type="transmembrane region" description="Helical" evidence="8">
    <location>
        <begin position="754"/>
        <end position="780"/>
    </location>
</feature>
<dbReference type="Gene3D" id="3.40.50.1820">
    <property type="entry name" value="alpha/beta hydrolase"/>
    <property type="match status" value="1"/>
</dbReference>
<keyword evidence="5 8" id="KW-1133">Transmembrane helix</keyword>
<keyword evidence="4 8" id="KW-0812">Transmembrane</keyword>
<dbReference type="InterPro" id="IPR037185">
    <property type="entry name" value="EmrE-like"/>
</dbReference>
<dbReference type="OrthoDB" id="2017960at2759"/>
<feature type="compositionally biased region" description="Low complexity" evidence="7">
    <location>
        <begin position="405"/>
        <end position="427"/>
    </location>
</feature>
<keyword evidence="12" id="KW-1185">Reference proteome</keyword>
<organism evidence="11 12">
    <name type="scientific">Chlorella sorokiniana</name>
    <name type="common">Freshwater green alga</name>
    <dbReference type="NCBI Taxonomy" id="3076"/>
    <lineage>
        <taxon>Eukaryota</taxon>
        <taxon>Viridiplantae</taxon>
        <taxon>Chlorophyta</taxon>
        <taxon>core chlorophytes</taxon>
        <taxon>Trebouxiophyceae</taxon>
        <taxon>Chlorellales</taxon>
        <taxon>Chlorellaceae</taxon>
        <taxon>Chlorella clade</taxon>
        <taxon>Chlorella</taxon>
    </lineage>
</organism>
<evidence type="ECO:0000256" key="5">
    <source>
        <dbReference type="ARBA" id="ARBA00022989"/>
    </source>
</evidence>
<evidence type="ECO:0000256" key="6">
    <source>
        <dbReference type="ARBA" id="ARBA00023136"/>
    </source>
</evidence>
<feature type="domain" description="EamA" evidence="9">
    <location>
        <begin position="793"/>
        <end position="872"/>
    </location>
</feature>
<keyword evidence="6 8" id="KW-0472">Membrane</keyword>
<dbReference type="InterPro" id="IPR029058">
    <property type="entry name" value="AB_hydrolase_fold"/>
</dbReference>
<dbReference type="Pfam" id="PF01764">
    <property type="entry name" value="Lipase_3"/>
    <property type="match status" value="1"/>
</dbReference>
<comment type="similarity">
    <text evidence="2">Belongs to the drug/metabolite transporter (DMT) superfamily. Plant drug/metabolite exporter (P-DME) (TC 2.A.7.4) family.</text>
</comment>
<feature type="domain" description="Fungal lipase-type" evidence="10">
    <location>
        <begin position="199"/>
        <end position="348"/>
    </location>
</feature>
<evidence type="ECO:0000256" key="7">
    <source>
        <dbReference type="SAM" id="MobiDB-lite"/>
    </source>
</evidence>
<feature type="domain" description="EamA" evidence="9">
    <location>
        <begin position="587"/>
        <end position="714"/>
    </location>
</feature>
<name>A0A2P6TIC3_CHLSO</name>
<proteinExistence type="inferred from homology"/>
<keyword evidence="3" id="KW-1003">Cell membrane</keyword>
<dbReference type="EMBL" id="LHPG02000015">
    <property type="protein sequence ID" value="PRW34045.1"/>
    <property type="molecule type" value="Genomic_DNA"/>
</dbReference>
<feature type="transmembrane region" description="Helical" evidence="8">
    <location>
        <begin position="859"/>
        <end position="878"/>
    </location>
</feature>
<feature type="transmembrane region" description="Helical" evidence="8">
    <location>
        <begin position="618"/>
        <end position="638"/>
    </location>
</feature>
<evidence type="ECO:0000313" key="11">
    <source>
        <dbReference type="EMBL" id="PRW34045.1"/>
    </source>
</evidence>
<reference evidence="11 12" key="1">
    <citation type="journal article" date="2018" name="Plant J.">
        <title>Genome sequences of Chlorella sorokiniana UTEX 1602 and Micractinium conductrix SAG 241.80: implications to maltose excretion by a green alga.</title>
        <authorList>
            <person name="Arriola M.B."/>
            <person name="Velmurugan N."/>
            <person name="Zhang Y."/>
            <person name="Plunkett M.H."/>
            <person name="Hondzo H."/>
            <person name="Barney B.M."/>
        </authorList>
    </citation>
    <scope>NUCLEOTIDE SEQUENCE [LARGE SCALE GENOMIC DNA]</scope>
    <source>
        <strain evidence="12">UTEX 1602</strain>
    </source>
</reference>
<feature type="region of interest" description="Disordered" evidence="7">
    <location>
        <begin position="399"/>
        <end position="427"/>
    </location>
</feature>
<dbReference type="GO" id="GO:0006629">
    <property type="term" value="P:lipid metabolic process"/>
    <property type="evidence" value="ECO:0007669"/>
    <property type="project" value="InterPro"/>
</dbReference>